<evidence type="ECO:0000313" key="2">
    <source>
        <dbReference type="EMBL" id="KAE8421090.1"/>
    </source>
</evidence>
<feature type="compositionally biased region" description="Polar residues" evidence="1">
    <location>
        <begin position="1"/>
        <end position="28"/>
    </location>
</feature>
<dbReference type="Proteomes" id="UP000325395">
    <property type="component" value="Unassembled WGS sequence"/>
</dbReference>
<evidence type="ECO:0000313" key="3">
    <source>
        <dbReference type="Proteomes" id="UP000325395"/>
    </source>
</evidence>
<reference evidence="2 3" key="1">
    <citation type="submission" date="2019-04" db="EMBL/GenBank/DDBJ databases">
        <authorList>
            <consortium name="DOE Joint Genome Institute"/>
            <person name="Mondo S."/>
            <person name="Kjaerbolling I."/>
            <person name="Vesth T."/>
            <person name="Frisvad J.C."/>
            <person name="Nybo J.L."/>
            <person name="Theobald S."/>
            <person name="Kildgaard S."/>
            <person name="Isbrandt T."/>
            <person name="Kuo A."/>
            <person name="Sato A."/>
            <person name="Lyhne E.K."/>
            <person name="Kogle M.E."/>
            <person name="Wiebenga A."/>
            <person name="Kun R.S."/>
            <person name="Lubbers R.J."/>
            <person name="Makela M.R."/>
            <person name="Barry K."/>
            <person name="Chovatia M."/>
            <person name="Clum A."/>
            <person name="Daum C."/>
            <person name="Haridas S."/>
            <person name="He G."/>
            <person name="LaButti K."/>
            <person name="Lipzen A."/>
            <person name="Riley R."/>
            <person name="Salamov A."/>
            <person name="Simmons B.A."/>
            <person name="Magnuson J.K."/>
            <person name="Henrissat B."/>
            <person name="Mortensen U.H."/>
            <person name="Larsen T.O."/>
            <person name="Devries R.P."/>
            <person name="Grigoriev I.V."/>
            <person name="Machida M."/>
            <person name="Baker S.E."/>
            <person name="Andersen M.R."/>
            <person name="Cantor M.N."/>
            <person name="Hua S.X."/>
        </authorList>
    </citation>
    <scope>NUCLEOTIDE SEQUENCE [LARGE SCALE GENOMIC DNA]</scope>
    <source>
        <strain evidence="2 3">CBS 117616</strain>
    </source>
</reference>
<dbReference type="EMBL" id="ML735703">
    <property type="protein sequence ID" value="KAE8421090.1"/>
    <property type="molecule type" value="Genomic_DNA"/>
</dbReference>
<organism evidence="2 3">
    <name type="scientific">Aspergillus pseudocaelatus</name>
    <dbReference type="NCBI Taxonomy" id="1825620"/>
    <lineage>
        <taxon>Eukaryota</taxon>
        <taxon>Fungi</taxon>
        <taxon>Dikarya</taxon>
        <taxon>Ascomycota</taxon>
        <taxon>Pezizomycotina</taxon>
        <taxon>Eurotiomycetes</taxon>
        <taxon>Eurotiomycetidae</taxon>
        <taxon>Eurotiales</taxon>
        <taxon>Aspergillaceae</taxon>
        <taxon>Aspergillus</taxon>
        <taxon>Aspergillus subgen. Circumdati</taxon>
    </lineage>
</organism>
<feature type="region of interest" description="Disordered" evidence="1">
    <location>
        <begin position="1"/>
        <end position="40"/>
    </location>
</feature>
<accession>A0ABQ6WVG2</accession>
<evidence type="ECO:0000256" key="1">
    <source>
        <dbReference type="SAM" id="MobiDB-lite"/>
    </source>
</evidence>
<sequence>MKQDNGGRQSSQGSTNPWPSTFSLSAKSFNRKEEGEEMMAYSKRHEKHILENFGFGERGEGTDLLVECARAEVSVQTGIWIVKRAAAHALRSELDWPTT</sequence>
<protein>
    <submittedName>
        <fullName evidence="2">Uncharacterized protein</fullName>
    </submittedName>
</protein>
<gene>
    <name evidence="2" type="ORF">BDV36DRAFT_292529</name>
</gene>
<name>A0ABQ6WVG2_9EURO</name>
<proteinExistence type="predicted"/>
<keyword evidence="3" id="KW-1185">Reference proteome</keyword>